<organism evidence="1 2">
    <name type="scientific">Holotrichia oblita</name>
    <name type="common">Chafer beetle</name>
    <dbReference type="NCBI Taxonomy" id="644536"/>
    <lineage>
        <taxon>Eukaryota</taxon>
        <taxon>Metazoa</taxon>
        <taxon>Ecdysozoa</taxon>
        <taxon>Arthropoda</taxon>
        <taxon>Hexapoda</taxon>
        <taxon>Insecta</taxon>
        <taxon>Pterygota</taxon>
        <taxon>Neoptera</taxon>
        <taxon>Endopterygota</taxon>
        <taxon>Coleoptera</taxon>
        <taxon>Polyphaga</taxon>
        <taxon>Scarabaeiformia</taxon>
        <taxon>Scarabaeidae</taxon>
        <taxon>Melolonthinae</taxon>
        <taxon>Holotrichia</taxon>
    </lineage>
</organism>
<keyword evidence="2" id="KW-1185">Reference proteome</keyword>
<comment type="caution">
    <text evidence="1">The sequence shown here is derived from an EMBL/GenBank/DDBJ whole genome shotgun (WGS) entry which is preliminary data.</text>
</comment>
<reference evidence="1" key="1">
    <citation type="submission" date="2022-04" db="EMBL/GenBank/DDBJ databases">
        <title>Chromosome-scale genome assembly of Holotrichia oblita Faldermann.</title>
        <authorList>
            <person name="Rongchong L."/>
        </authorList>
    </citation>
    <scope>NUCLEOTIDE SEQUENCE</scope>
    <source>
        <strain evidence="1">81SQS9</strain>
    </source>
</reference>
<evidence type="ECO:0000313" key="1">
    <source>
        <dbReference type="EMBL" id="KAI4465278.1"/>
    </source>
</evidence>
<sequence length="232" mass="27084">MNDLAYNGANPGSVRYGNFINYYQFHPAEDRIKLLPTNIWKPCDTFVVLDIGCNAGDLTLSLHKYLTTNVCKNCKIIAIDIDATLIKRANEQNTSENVIFQCRDFMDSTQREELRFDLTKLNITKFDAVFCFSVTMWIHLNHGDEGLQKFLTEICNLSKVIVIEPQPWKCYKTAVKRLKLYQKEFLKFKDLKLKDPVTDIESIIIKNGFCKRSEQYETNWQRKILIFNKISC</sequence>
<dbReference type="Proteomes" id="UP001056778">
    <property type="component" value="Chromosome 3"/>
</dbReference>
<gene>
    <name evidence="1" type="ORF">MML48_3g00003481</name>
</gene>
<proteinExistence type="predicted"/>
<accession>A0ACB9TEH9</accession>
<evidence type="ECO:0000313" key="2">
    <source>
        <dbReference type="Proteomes" id="UP001056778"/>
    </source>
</evidence>
<dbReference type="EMBL" id="CM043017">
    <property type="protein sequence ID" value="KAI4465278.1"/>
    <property type="molecule type" value="Genomic_DNA"/>
</dbReference>
<protein>
    <submittedName>
        <fullName evidence="1">Bicoid-interacting protein related</fullName>
    </submittedName>
</protein>
<name>A0ACB9TEH9_HOLOL</name>